<protein>
    <recommendedName>
        <fullName evidence="7">GET complex, subunit GET2</fullName>
    </recommendedName>
</protein>
<reference evidence="5 6" key="1">
    <citation type="submission" date="2023-08" db="EMBL/GenBank/DDBJ databases">
        <title>Black Yeasts Isolated from many extreme environments.</title>
        <authorList>
            <person name="Coleine C."/>
            <person name="Stajich J.E."/>
            <person name="Selbmann L."/>
        </authorList>
    </citation>
    <scope>NUCLEOTIDE SEQUENCE [LARGE SCALE GENOMIC DNA]</scope>
    <source>
        <strain evidence="5 6">CCFEE 5792</strain>
    </source>
</reference>
<dbReference type="InterPro" id="IPR028143">
    <property type="entry name" value="Get2/sif1"/>
</dbReference>
<keyword evidence="2" id="KW-1133">Transmembrane helix</keyword>
<evidence type="ECO:0000313" key="5">
    <source>
        <dbReference type="EMBL" id="KAK5044510.1"/>
    </source>
</evidence>
<keyword evidence="1" id="KW-0812">Transmembrane</keyword>
<accession>A0AAV9MV21</accession>
<evidence type="ECO:0000256" key="1">
    <source>
        <dbReference type="ARBA" id="ARBA00022692"/>
    </source>
</evidence>
<gene>
    <name evidence="5" type="ORF">LTR84_010721</name>
</gene>
<evidence type="ECO:0000256" key="3">
    <source>
        <dbReference type="ARBA" id="ARBA00023136"/>
    </source>
</evidence>
<evidence type="ECO:0000256" key="2">
    <source>
        <dbReference type="ARBA" id="ARBA00022989"/>
    </source>
</evidence>
<keyword evidence="6" id="KW-1185">Reference proteome</keyword>
<comment type="caution">
    <text evidence="5">The sequence shown here is derived from an EMBL/GenBank/DDBJ whole genome shotgun (WGS) entry which is preliminary data.</text>
</comment>
<sequence>MADAPDPDVSVPEAETPSQRQARIRRQKREAKITSTAGERLDKITRLSGRTPESMRNESPVPTPPRTITPSHFPPSGAAGYDTPDPEQIRLQEQYLRSMLRQPLQEGSENQAQQEEDPMMKMMQAMMANLGGDPNNPNSSPGDFGLGAGLSAGDLSKATGLPSFITDKLFGGQKAPPSKAELQATRLWKVVQVIFAVVAGLYLVWSIHKSTRAFGENPPAPATFQNPFIIFATGELLLQTTKVASKGHSGRSGTGLWIQVVRDILGDGAILVFLMGAAKALGVL</sequence>
<dbReference type="PANTHER" id="PTHR28263">
    <property type="entry name" value="GOLGI TO ER TRAFFIC PROTEIN 2"/>
    <property type="match status" value="1"/>
</dbReference>
<proteinExistence type="predicted"/>
<evidence type="ECO:0008006" key="7">
    <source>
        <dbReference type="Google" id="ProtNLM"/>
    </source>
</evidence>
<dbReference type="GeneID" id="89978876"/>
<dbReference type="GO" id="GO:0006890">
    <property type="term" value="P:retrograde vesicle-mediated transport, Golgi to endoplasmic reticulum"/>
    <property type="evidence" value="ECO:0007669"/>
    <property type="project" value="TreeGrafter"/>
</dbReference>
<dbReference type="PANTHER" id="PTHR28263:SF1">
    <property type="entry name" value="GOLGI TO ER TRAFFIC PROTEIN 2"/>
    <property type="match status" value="1"/>
</dbReference>
<evidence type="ECO:0000313" key="6">
    <source>
        <dbReference type="Proteomes" id="UP001358417"/>
    </source>
</evidence>
<dbReference type="Proteomes" id="UP001358417">
    <property type="component" value="Unassembled WGS sequence"/>
</dbReference>
<feature type="region of interest" description="Disordered" evidence="4">
    <location>
        <begin position="1"/>
        <end position="85"/>
    </location>
</feature>
<organism evidence="5 6">
    <name type="scientific">Exophiala bonariae</name>
    <dbReference type="NCBI Taxonomy" id="1690606"/>
    <lineage>
        <taxon>Eukaryota</taxon>
        <taxon>Fungi</taxon>
        <taxon>Dikarya</taxon>
        <taxon>Ascomycota</taxon>
        <taxon>Pezizomycotina</taxon>
        <taxon>Eurotiomycetes</taxon>
        <taxon>Chaetothyriomycetidae</taxon>
        <taxon>Chaetothyriales</taxon>
        <taxon>Herpotrichiellaceae</taxon>
        <taxon>Exophiala</taxon>
    </lineage>
</organism>
<dbReference type="EMBL" id="JAVRRD010000048">
    <property type="protein sequence ID" value="KAK5044510.1"/>
    <property type="molecule type" value="Genomic_DNA"/>
</dbReference>
<dbReference type="Pfam" id="PF08690">
    <property type="entry name" value="GET2"/>
    <property type="match status" value="1"/>
</dbReference>
<name>A0AAV9MV21_9EURO</name>
<keyword evidence="3" id="KW-0472">Membrane</keyword>
<evidence type="ECO:0000256" key="4">
    <source>
        <dbReference type="SAM" id="MobiDB-lite"/>
    </source>
</evidence>
<dbReference type="RefSeq" id="XP_064700171.1">
    <property type="nucleotide sequence ID" value="XM_064854255.1"/>
</dbReference>
<dbReference type="AlphaFoldDB" id="A0AAV9MV21"/>